<dbReference type="SUPFAM" id="SSF109709">
    <property type="entry name" value="KorB DNA-binding domain-like"/>
    <property type="match status" value="1"/>
</dbReference>
<dbReference type="InterPro" id="IPR003115">
    <property type="entry name" value="ParB_N"/>
</dbReference>
<dbReference type="InterPro" id="IPR011111">
    <property type="entry name" value="Plasmid_RepB"/>
</dbReference>
<accession>A0A4D7Z2F9</accession>
<dbReference type="InterPro" id="IPR050336">
    <property type="entry name" value="Chromosome_partition/occlusion"/>
</dbReference>
<organism evidence="2 3">
    <name type="scientific">Agrobacterium tumefaciens</name>
    <dbReference type="NCBI Taxonomy" id="358"/>
    <lineage>
        <taxon>Bacteria</taxon>
        <taxon>Pseudomonadati</taxon>
        <taxon>Pseudomonadota</taxon>
        <taxon>Alphaproteobacteria</taxon>
        <taxon>Hyphomicrobiales</taxon>
        <taxon>Rhizobiaceae</taxon>
        <taxon>Rhizobium/Agrobacterium group</taxon>
        <taxon>Agrobacterium</taxon>
        <taxon>Agrobacterium tumefaciens complex</taxon>
    </lineage>
</organism>
<dbReference type="SUPFAM" id="SSF110849">
    <property type="entry name" value="ParB/Sulfiredoxin"/>
    <property type="match status" value="1"/>
</dbReference>
<evidence type="ECO:0000313" key="3">
    <source>
        <dbReference type="Proteomes" id="UP000298649"/>
    </source>
</evidence>
<name>A0A4D7Z2F9_AGRTU</name>
<dbReference type="RefSeq" id="WP_137005275.1">
    <property type="nucleotide sequence ID" value="NZ_CP039923.1"/>
</dbReference>
<dbReference type="PANTHER" id="PTHR33375:SF1">
    <property type="entry name" value="CHROMOSOME-PARTITIONING PROTEIN PARB-RELATED"/>
    <property type="match status" value="1"/>
</dbReference>
<dbReference type="Pfam" id="PF02195">
    <property type="entry name" value="ParB_N"/>
    <property type="match status" value="1"/>
</dbReference>
<sequence length="303" mass="33774">MDIVPPDHHAGHAQEIISIAIERIRILNPRVRSKKTFAGVVESIATVGLKRPITVAEAGDDEQGPRYDLICGQGRIEAFKALGETHIPTMIIAAPETDRYLMSLIENLARRQHSSQDLLSAVQVLSDRGYTAIQIGQKTGLEPSYIQSILQLLRAGEERLITAVEKGWLPLSLAVEIARSSEADVQIAMMEAYEAGTLKGDQLLKVRRLIDKRKAFGQTYQKMLPRTDKPMTAARLAQTFQEEVRRQRLAIQKADVAEQRLLFVVSAMRKLHSEEHFRTLLRAEGIIDMPKPLADRLSGSPGT</sequence>
<proteinExistence type="predicted"/>
<dbReference type="Proteomes" id="UP000298649">
    <property type="component" value="Chromosome linear"/>
</dbReference>
<evidence type="ECO:0000313" key="2">
    <source>
        <dbReference type="EMBL" id="QCL96593.1"/>
    </source>
</evidence>
<dbReference type="InterPro" id="IPR036086">
    <property type="entry name" value="ParB/Sulfiredoxin_sf"/>
</dbReference>
<dbReference type="GO" id="GO:0005694">
    <property type="term" value="C:chromosome"/>
    <property type="evidence" value="ECO:0007669"/>
    <property type="project" value="TreeGrafter"/>
</dbReference>
<gene>
    <name evidence="2" type="ORF">CFBP7129_20550</name>
</gene>
<evidence type="ECO:0000259" key="1">
    <source>
        <dbReference type="SMART" id="SM00470"/>
    </source>
</evidence>
<dbReference type="EMBL" id="CP039923">
    <property type="protein sequence ID" value="QCL96593.1"/>
    <property type="molecule type" value="Genomic_DNA"/>
</dbReference>
<dbReference type="Pfam" id="PF07506">
    <property type="entry name" value="RepB"/>
    <property type="match status" value="1"/>
</dbReference>
<dbReference type="Gene3D" id="1.10.10.2830">
    <property type="match status" value="1"/>
</dbReference>
<dbReference type="CDD" id="cd16411">
    <property type="entry name" value="ParB_N_like"/>
    <property type="match status" value="1"/>
</dbReference>
<feature type="domain" description="ParB-like N-terminal" evidence="1">
    <location>
        <begin position="17"/>
        <end position="108"/>
    </location>
</feature>
<dbReference type="PANTHER" id="PTHR33375">
    <property type="entry name" value="CHROMOSOME-PARTITIONING PROTEIN PARB-RELATED"/>
    <property type="match status" value="1"/>
</dbReference>
<protein>
    <submittedName>
        <fullName evidence="2">Chromosome partitioning protein ParB</fullName>
    </submittedName>
</protein>
<dbReference type="AlphaFoldDB" id="A0A4D7Z2F9"/>
<dbReference type="SMART" id="SM00470">
    <property type="entry name" value="ParB"/>
    <property type="match status" value="1"/>
</dbReference>
<reference evidence="2 3" key="1">
    <citation type="submission" date="2019-04" db="EMBL/GenBank/DDBJ databases">
        <title>Complete genome sequence of Agrobacterium tumefaciens CFBP7129.</title>
        <authorList>
            <person name="Haryono M."/>
            <person name="Lin Y.-C."/>
            <person name="Lai E.-M."/>
            <person name="Kuo C.-H."/>
        </authorList>
    </citation>
    <scope>NUCLEOTIDE SEQUENCE [LARGE SCALE GENOMIC DNA]</scope>
    <source>
        <strain evidence="2 3">CFBP7129</strain>
    </source>
</reference>
<dbReference type="GO" id="GO:0007059">
    <property type="term" value="P:chromosome segregation"/>
    <property type="evidence" value="ECO:0007669"/>
    <property type="project" value="TreeGrafter"/>
</dbReference>
<dbReference type="Gene3D" id="3.90.1530.30">
    <property type="match status" value="1"/>
</dbReference>